<proteinExistence type="predicted"/>
<keyword evidence="4" id="KW-1185">Reference proteome</keyword>
<feature type="region of interest" description="Disordered" evidence="2">
    <location>
        <begin position="50"/>
        <end position="73"/>
    </location>
</feature>
<dbReference type="EMBL" id="CP053716">
    <property type="protein sequence ID" value="QKF07728.1"/>
    <property type="molecule type" value="Genomic_DNA"/>
</dbReference>
<dbReference type="Pfam" id="PF04203">
    <property type="entry name" value="Sortase"/>
    <property type="match status" value="1"/>
</dbReference>
<evidence type="ECO:0000256" key="2">
    <source>
        <dbReference type="SAM" id="MobiDB-lite"/>
    </source>
</evidence>
<dbReference type="AlphaFoldDB" id="A0A6M8J8B1"/>
<dbReference type="SUPFAM" id="SSF63817">
    <property type="entry name" value="Sortase"/>
    <property type="match status" value="1"/>
</dbReference>
<dbReference type="Gene3D" id="2.40.260.10">
    <property type="entry name" value="Sortase"/>
    <property type="match status" value="1"/>
</dbReference>
<reference evidence="4" key="1">
    <citation type="submission" date="2020-05" db="EMBL/GenBank/DDBJ databases">
        <title>Novel species in genus Nocardioides.</title>
        <authorList>
            <person name="Zhang G."/>
        </authorList>
    </citation>
    <scope>NUCLEOTIDE SEQUENCE [LARGE SCALE GENOMIC DNA]</scope>
    <source>
        <strain evidence="4">zg-1050</strain>
    </source>
</reference>
<evidence type="ECO:0000313" key="3">
    <source>
        <dbReference type="EMBL" id="QKF07728.1"/>
    </source>
</evidence>
<accession>A0A6M8J8B1</accession>
<dbReference type="Proteomes" id="UP000503297">
    <property type="component" value="Chromosome"/>
</dbReference>
<name>A0A6M8J8B1_9ACTN</name>
<evidence type="ECO:0000256" key="1">
    <source>
        <dbReference type="ARBA" id="ARBA00022801"/>
    </source>
</evidence>
<dbReference type="CDD" id="cd05826">
    <property type="entry name" value="Sortase_B"/>
    <property type="match status" value="1"/>
</dbReference>
<dbReference type="RefSeq" id="WP_173165119.1">
    <property type="nucleotide sequence ID" value="NZ_CP053716.1"/>
</dbReference>
<dbReference type="InterPro" id="IPR009835">
    <property type="entry name" value="SrtB"/>
</dbReference>
<gene>
    <name evidence="3" type="ORF">HLV38_06115</name>
</gene>
<dbReference type="GO" id="GO:0016787">
    <property type="term" value="F:hydrolase activity"/>
    <property type="evidence" value="ECO:0007669"/>
    <property type="project" value="UniProtKB-KW"/>
</dbReference>
<dbReference type="InterPro" id="IPR023365">
    <property type="entry name" value="Sortase_dom-sf"/>
</dbReference>
<protein>
    <submittedName>
        <fullName evidence="3">Class B sortase</fullName>
    </submittedName>
</protein>
<sequence>MLGLAHALIGAAVFLPLMPVACGLLKGPQASPFAAAHFAKADDLVARAWPSENAPGPAERPQAAEGAPDPEDSAAAAWIRIPGTHVSYPLMQASSDQPDFYLDHNEAAAWDPAGCPYVDAACPDGLSSPHPVIHGHNMGWGDNLFADVSRYADEGFARAHPLVMVDTPQGTRRYRVMAVQVVDVRSALSRPGIDSRQALDRFARKTWDEAGLKLAPWPADGSAQQLITLSTCSYLRTPGSERTLVHAWGPL</sequence>
<dbReference type="InterPro" id="IPR005754">
    <property type="entry name" value="Sortase"/>
</dbReference>
<organism evidence="3 4">
    <name type="scientific">Berryella wangjianweii</name>
    <dbReference type="NCBI Taxonomy" id="2734634"/>
    <lineage>
        <taxon>Bacteria</taxon>
        <taxon>Bacillati</taxon>
        <taxon>Actinomycetota</taxon>
        <taxon>Coriobacteriia</taxon>
        <taxon>Eggerthellales</taxon>
        <taxon>Eggerthellaceae</taxon>
        <taxon>Berryella</taxon>
    </lineage>
</organism>
<keyword evidence="1" id="KW-0378">Hydrolase</keyword>
<evidence type="ECO:0000313" key="4">
    <source>
        <dbReference type="Proteomes" id="UP000503297"/>
    </source>
</evidence>
<dbReference type="KEGG" id="bwa:HLV38_06115"/>